<dbReference type="PATRIC" id="fig|64091.14.peg.1109"/>
<keyword evidence="4" id="KW-1185">Reference proteome</keyword>
<dbReference type="HOGENOM" id="CLU_140135_0_0_2"/>
<gene>
    <name evidence="3" type="ordered locus">VNG_1453H</name>
</gene>
<evidence type="ECO:0000313" key="4">
    <source>
        <dbReference type="Proteomes" id="UP000000554"/>
    </source>
</evidence>
<protein>
    <recommendedName>
        <fullName evidence="2">DUF7969 domain-containing protein</fullName>
    </recommendedName>
</protein>
<accession>Q9HPV8</accession>
<dbReference type="EMBL" id="AE004437">
    <property type="protein sequence ID" value="AAG19759.1"/>
    <property type="molecule type" value="Genomic_DNA"/>
</dbReference>
<dbReference type="Proteomes" id="UP000000554">
    <property type="component" value="Chromosome"/>
</dbReference>
<dbReference type="AlphaFoldDB" id="Q9HPV8"/>
<dbReference type="InParanoid" id="Q9HPV8"/>
<evidence type="ECO:0000313" key="3">
    <source>
        <dbReference type="EMBL" id="AAG19759.1"/>
    </source>
</evidence>
<evidence type="ECO:0000256" key="1">
    <source>
        <dbReference type="SAM" id="MobiDB-lite"/>
    </source>
</evidence>
<name>Q9HPV8_HALSA</name>
<dbReference type="InterPro" id="IPR058275">
    <property type="entry name" value="DUF7969"/>
</dbReference>
<dbReference type="KEGG" id="hal:VNG_1453H"/>
<dbReference type="PIR" id="C84299">
    <property type="entry name" value="C84299"/>
</dbReference>
<proteinExistence type="predicted"/>
<organism evidence="3 4">
    <name type="scientific">Halobacterium salinarum (strain ATCC 700922 / JCM 11081 / NRC-1)</name>
    <name type="common">Halobacterium halobium</name>
    <dbReference type="NCBI Taxonomy" id="64091"/>
    <lineage>
        <taxon>Archaea</taxon>
        <taxon>Methanobacteriati</taxon>
        <taxon>Methanobacteriota</taxon>
        <taxon>Stenosarchaea group</taxon>
        <taxon>Halobacteria</taxon>
        <taxon>Halobacteriales</taxon>
        <taxon>Halobacteriaceae</taxon>
        <taxon>Halobacterium</taxon>
        <taxon>Halobacterium salinarum NRC-34001</taxon>
    </lineage>
</organism>
<dbReference type="PaxDb" id="64091-VNG_1453H"/>
<evidence type="ECO:0000259" key="2">
    <source>
        <dbReference type="Pfam" id="PF25923"/>
    </source>
</evidence>
<feature type="domain" description="DUF7969" evidence="2">
    <location>
        <begin position="32"/>
        <end position="156"/>
    </location>
</feature>
<dbReference type="Pfam" id="PF25923">
    <property type="entry name" value="DUF7969"/>
    <property type="match status" value="1"/>
</dbReference>
<sequence>MVRVGSGKCFPESLPVPTRAFRLAPQPTGMVAVSYYCPRCGAVAELDRDAYLADKSVTPFPLAGWTYATPSDDYEADEWDGVALSCGDADHDGLDWTHPPHEADSHDDTPGCGEAVYLNFVRFEDGQEVDGTQESQPVTLADSLEPTGPRGPTGPGFSR</sequence>
<reference evidence="3 4" key="1">
    <citation type="journal article" date="2000" name="Proc. Natl. Acad. Sci. U.S.A.">
        <title>Genome sequence of Halobacterium species NRC-1.</title>
        <authorList>
            <person name="Ng W.V."/>
            <person name="Kennedy S.P."/>
            <person name="Mahairas G.G."/>
            <person name="Berquist B."/>
            <person name="Pan M."/>
            <person name="Shukla H.D."/>
            <person name="Lasky S.R."/>
            <person name="Baliga N.S."/>
            <person name="Thorsson V."/>
            <person name="Sbrogna J."/>
            <person name="Swartzell S."/>
            <person name="Weir D."/>
            <person name="Hall J."/>
            <person name="Dahl T.A."/>
            <person name="Welti R."/>
            <person name="Goo Y.A."/>
            <person name="Leithauser B."/>
            <person name="Keller K."/>
            <person name="Cruz R."/>
            <person name="Danson M.J."/>
            <person name="Hough D.W."/>
            <person name="Maddocks D.G."/>
            <person name="Jablonski P.E."/>
            <person name="Krebs M.P."/>
            <person name="Angevine C.M."/>
            <person name="Dale H."/>
            <person name="Isenbarger T.A."/>
            <person name="Peck R.F."/>
            <person name="Pohlschroder M."/>
            <person name="Spudich J.L."/>
            <person name="Jung K.W."/>
            <person name="Alam M."/>
            <person name="Freitas T."/>
            <person name="Hou S."/>
            <person name="Daniels C.J."/>
            <person name="Dennis P.P."/>
            <person name="Omer A.D."/>
            <person name="Ebhardt H."/>
            <person name="Lowe T.M."/>
            <person name="Liang P."/>
            <person name="Riley M."/>
            <person name="Hood L."/>
            <person name="DasSarma S."/>
        </authorList>
    </citation>
    <scope>NUCLEOTIDE SEQUENCE [LARGE SCALE GENOMIC DNA]</scope>
    <source>
        <strain evidence="4">ATCC 700922 / JCM 11081 / NRC-1</strain>
    </source>
</reference>
<feature type="region of interest" description="Disordered" evidence="1">
    <location>
        <begin position="124"/>
        <end position="159"/>
    </location>
</feature>